<evidence type="ECO:0000259" key="2">
    <source>
        <dbReference type="Pfam" id="PF08245"/>
    </source>
</evidence>
<dbReference type="Proteomes" id="UP000179812">
    <property type="component" value="Unassembled WGS sequence"/>
</dbReference>
<dbReference type="Gene3D" id="3.40.50.720">
    <property type="entry name" value="NAD(P)-binding Rossmann-like Domain"/>
    <property type="match status" value="1"/>
</dbReference>
<evidence type="ECO:0000313" key="4">
    <source>
        <dbReference type="Proteomes" id="UP000179812"/>
    </source>
</evidence>
<protein>
    <recommendedName>
        <fullName evidence="5">Mur ligase central domain-containing protein</fullName>
    </recommendedName>
</protein>
<dbReference type="GO" id="GO:0008360">
    <property type="term" value="P:regulation of cell shape"/>
    <property type="evidence" value="ECO:0007669"/>
    <property type="project" value="UniProtKB-KW"/>
</dbReference>
<dbReference type="Pfam" id="PF01225">
    <property type="entry name" value="Mur_ligase"/>
    <property type="match status" value="1"/>
</dbReference>
<dbReference type="GO" id="GO:0016881">
    <property type="term" value="F:acid-amino acid ligase activity"/>
    <property type="evidence" value="ECO:0007669"/>
    <property type="project" value="InterPro"/>
</dbReference>
<dbReference type="Pfam" id="PF08245">
    <property type="entry name" value="Mur_ligase_M"/>
    <property type="match status" value="1"/>
</dbReference>
<gene>
    <name evidence="3" type="ORF">A2367_02395</name>
</gene>
<dbReference type="GO" id="GO:0051301">
    <property type="term" value="P:cell division"/>
    <property type="evidence" value="ECO:0007669"/>
    <property type="project" value="UniProtKB-KW"/>
</dbReference>
<dbReference type="EMBL" id="MGDL01000022">
    <property type="protein sequence ID" value="OGL57079.1"/>
    <property type="molecule type" value="Genomic_DNA"/>
</dbReference>
<dbReference type="InterPro" id="IPR013221">
    <property type="entry name" value="Mur_ligase_cen"/>
</dbReference>
<dbReference type="InterPro" id="IPR036565">
    <property type="entry name" value="Mur-like_cat_sf"/>
</dbReference>
<dbReference type="AlphaFoldDB" id="A0A1F7STF7"/>
<dbReference type="InterPro" id="IPR000713">
    <property type="entry name" value="Mur_ligase_N"/>
</dbReference>
<evidence type="ECO:0008006" key="5">
    <source>
        <dbReference type="Google" id="ProtNLM"/>
    </source>
</evidence>
<dbReference type="GO" id="GO:0009252">
    <property type="term" value="P:peptidoglycan biosynthetic process"/>
    <property type="evidence" value="ECO:0007669"/>
    <property type="project" value="UniProtKB-KW"/>
</dbReference>
<dbReference type="SUPFAM" id="SSF53244">
    <property type="entry name" value="MurD-like peptide ligases, peptide-binding domain"/>
    <property type="match status" value="1"/>
</dbReference>
<accession>A0A1F7STF7</accession>
<feature type="domain" description="Mur ligase central" evidence="2">
    <location>
        <begin position="107"/>
        <end position="229"/>
    </location>
</feature>
<sequence length="434" mass="49173">MKIHILAICGVMTTPLALELKKQGHQVSGSEQDKIYPPFSTQLQKAKIPINQTPINSKIDLYIIGSAYKNIPKTLNEFEQITKQKLKYISATNYIAQYIAKNESILIAGSYGKTTITALCVWILKNAQLKPSYMIGGQPINNFPSLEISDSPWSVIEADESINGLDTKAKFLYYPVKHVIITSTNWEHKDCYPTNKDNLNAYKNLIQKIPKDGFLIYNQNDSALKKLTKYCIGTSIPYQTKTNIPNKLIGQFNQENISAASTLCHHMGIPLKIITQSISGYLGIKRRLETIGDYQNILFIDDFAQNPNRIYSTINAIKQQYPKHPIKVYFEPHASFILTKTGLKGFKQAFSHVQEVILSQIPYKNTISKSKRSTAKDFKSEIGDKLIYLPLNQTIEKHFINSLNKQDILVHFSSGGLDGLNTLKKIINYYKLKK</sequence>
<dbReference type="InterPro" id="IPR050061">
    <property type="entry name" value="MurCDEF_pg_biosynth"/>
</dbReference>
<proteinExistence type="predicted"/>
<dbReference type="InterPro" id="IPR036615">
    <property type="entry name" value="Mur_ligase_C_dom_sf"/>
</dbReference>
<comment type="caution">
    <text evidence="3">The sequence shown here is derived from an EMBL/GenBank/DDBJ whole genome shotgun (WGS) entry which is preliminary data.</text>
</comment>
<dbReference type="PANTHER" id="PTHR43445:SF5">
    <property type="entry name" value="UDP-N-ACETYLMURAMATE--L-ALANYL-GAMMA-D-GLUTAMYL-MESO-2,6-DIAMINOHEPTANDIOATE LIGASE"/>
    <property type="match status" value="1"/>
</dbReference>
<dbReference type="GO" id="GO:0005524">
    <property type="term" value="F:ATP binding"/>
    <property type="evidence" value="ECO:0007669"/>
    <property type="project" value="UniProtKB-KW"/>
</dbReference>
<feature type="domain" description="Mur ligase N-terminal catalytic" evidence="1">
    <location>
        <begin position="2"/>
        <end position="100"/>
    </location>
</feature>
<dbReference type="GO" id="GO:0071555">
    <property type="term" value="P:cell wall organization"/>
    <property type="evidence" value="ECO:0007669"/>
    <property type="project" value="UniProtKB-KW"/>
</dbReference>
<dbReference type="Gene3D" id="3.90.190.20">
    <property type="entry name" value="Mur ligase, C-terminal domain"/>
    <property type="match status" value="1"/>
</dbReference>
<organism evidence="3 4">
    <name type="scientific">Candidatus Shapirobacteria bacterium RIFOXYB1_FULL_38_38</name>
    <dbReference type="NCBI Taxonomy" id="1802151"/>
    <lineage>
        <taxon>Bacteria</taxon>
        <taxon>Candidatus Shapironibacteriota</taxon>
    </lineage>
</organism>
<reference evidence="3 4" key="1">
    <citation type="journal article" date="2016" name="Nat. Commun.">
        <title>Thousands of microbial genomes shed light on interconnected biogeochemical processes in an aquifer system.</title>
        <authorList>
            <person name="Anantharaman K."/>
            <person name="Brown C.T."/>
            <person name="Hug L.A."/>
            <person name="Sharon I."/>
            <person name="Castelle C.J."/>
            <person name="Probst A.J."/>
            <person name="Thomas B.C."/>
            <person name="Singh A."/>
            <person name="Wilkins M.J."/>
            <person name="Karaoz U."/>
            <person name="Brodie E.L."/>
            <person name="Williams K.H."/>
            <person name="Hubbard S.S."/>
            <person name="Banfield J.F."/>
        </authorList>
    </citation>
    <scope>NUCLEOTIDE SEQUENCE [LARGE SCALE GENOMIC DNA]</scope>
</reference>
<name>A0A1F7STF7_9BACT</name>
<evidence type="ECO:0000313" key="3">
    <source>
        <dbReference type="EMBL" id="OGL57079.1"/>
    </source>
</evidence>
<dbReference type="Gene3D" id="3.40.1190.10">
    <property type="entry name" value="Mur-like, catalytic domain"/>
    <property type="match status" value="1"/>
</dbReference>
<dbReference type="SUPFAM" id="SSF53623">
    <property type="entry name" value="MurD-like peptide ligases, catalytic domain"/>
    <property type="match status" value="1"/>
</dbReference>
<evidence type="ECO:0000259" key="1">
    <source>
        <dbReference type="Pfam" id="PF01225"/>
    </source>
</evidence>
<dbReference type="SUPFAM" id="SSF51984">
    <property type="entry name" value="MurCD N-terminal domain"/>
    <property type="match status" value="1"/>
</dbReference>
<dbReference type="PANTHER" id="PTHR43445">
    <property type="entry name" value="UDP-N-ACETYLMURAMATE--L-ALANINE LIGASE-RELATED"/>
    <property type="match status" value="1"/>
</dbReference>